<feature type="region of interest" description="Disordered" evidence="1">
    <location>
        <begin position="695"/>
        <end position="718"/>
    </location>
</feature>
<feature type="compositionally biased region" description="Basic and acidic residues" evidence="1">
    <location>
        <begin position="313"/>
        <end position="327"/>
    </location>
</feature>
<dbReference type="AlphaFoldDB" id="J4H0U4"/>
<evidence type="ECO:0000313" key="2">
    <source>
        <dbReference type="EMBL" id="CCL98954.1"/>
    </source>
</evidence>
<accession>J4H0U4</accession>
<dbReference type="SUPFAM" id="SSF54616">
    <property type="entry name" value="DNA-binding domain of Mlu1-box binding protein MBP1"/>
    <property type="match status" value="1"/>
</dbReference>
<proteinExistence type="predicted"/>
<dbReference type="HOGENOM" id="CLU_005547_0_0_1"/>
<dbReference type="STRING" id="599839.J4H0U4"/>
<feature type="compositionally biased region" description="Basic and acidic residues" evidence="1">
    <location>
        <begin position="261"/>
        <end position="277"/>
    </location>
</feature>
<feature type="region of interest" description="Disordered" evidence="1">
    <location>
        <begin position="941"/>
        <end position="997"/>
    </location>
</feature>
<dbReference type="Gene3D" id="3.10.260.10">
    <property type="entry name" value="Transcription regulator HTH, APSES-type DNA-binding domain"/>
    <property type="match status" value="1"/>
</dbReference>
<feature type="region of interest" description="Disordered" evidence="1">
    <location>
        <begin position="223"/>
        <end position="350"/>
    </location>
</feature>
<dbReference type="RefSeq" id="XP_012178237.1">
    <property type="nucleotide sequence ID" value="XM_012322847.1"/>
</dbReference>
<feature type="compositionally biased region" description="Basic residues" evidence="1">
    <location>
        <begin position="983"/>
        <end position="997"/>
    </location>
</feature>
<feature type="compositionally biased region" description="Basic and acidic residues" evidence="1">
    <location>
        <begin position="957"/>
        <end position="969"/>
    </location>
</feature>
<feature type="region of interest" description="Disordered" evidence="1">
    <location>
        <begin position="1"/>
        <end position="71"/>
    </location>
</feature>
<evidence type="ECO:0000313" key="3">
    <source>
        <dbReference type="Proteomes" id="UP000006352"/>
    </source>
</evidence>
<dbReference type="EMBL" id="HE796907">
    <property type="protein sequence ID" value="CCL98954.1"/>
    <property type="molecule type" value="Genomic_DNA"/>
</dbReference>
<feature type="compositionally biased region" description="Polar residues" evidence="1">
    <location>
        <begin position="410"/>
        <end position="424"/>
    </location>
</feature>
<feature type="compositionally biased region" description="Polar residues" evidence="1">
    <location>
        <begin position="12"/>
        <end position="31"/>
    </location>
</feature>
<protein>
    <submittedName>
        <fullName evidence="2">Uncharacterized protein</fullName>
    </submittedName>
</protein>
<dbReference type="OrthoDB" id="5597783at2759"/>
<name>J4H0U4_9APHY</name>
<feature type="compositionally biased region" description="Basic and acidic residues" evidence="1">
    <location>
        <begin position="234"/>
        <end position="248"/>
    </location>
</feature>
<feature type="region of interest" description="Disordered" evidence="1">
    <location>
        <begin position="390"/>
        <end position="431"/>
    </location>
</feature>
<keyword evidence="3" id="KW-1185">Reference proteome</keyword>
<dbReference type="InParanoid" id="J4H0U4"/>
<reference evidence="2 3" key="1">
    <citation type="journal article" date="2012" name="Appl. Environ. Microbiol.">
        <title>Short-read sequencing for genomic analysis of the brown rot fungus Fibroporia radiculosa.</title>
        <authorList>
            <person name="Tang J.D."/>
            <person name="Perkins A.D."/>
            <person name="Sonstegard T.S."/>
            <person name="Schroeder S.G."/>
            <person name="Burgess S.C."/>
            <person name="Diehl S.V."/>
        </authorList>
    </citation>
    <scope>NUCLEOTIDE SEQUENCE [LARGE SCALE GENOMIC DNA]</scope>
    <source>
        <strain evidence="2 3">TFFH 294</strain>
    </source>
</reference>
<feature type="compositionally biased region" description="Polar residues" evidence="1">
    <location>
        <begin position="703"/>
        <end position="715"/>
    </location>
</feature>
<gene>
    <name evidence="2" type="ORF">FIBRA_00962</name>
</gene>
<dbReference type="Proteomes" id="UP000006352">
    <property type="component" value="Unassembled WGS sequence"/>
</dbReference>
<dbReference type="GeneID" id="24093865"/>
<dbReference type="InterPro" id="IPR036887">
    <property type="entry name" value="HTH_APSES_sf"/>
</dbReference>
<organism evidence="2 3">
    <name type="scientific">Fibroporia radiculosa</name>
    <dbReference type="NCBI Taxonomy" id="599839"/>
    <lineage>
        <taxon>Eukaryota</taxon>
        <taxon>Fungi</taxon>
        <taxon>Dikarya</taxon>
        <taxon>Basidiomycota</taxon>
        <taxon>Agaricomycotina</taxon>
        <taxon>Agaricomycetes</taxon>
        <taxon>Polyporales</taxon>
        <taxon>Fibroporiaceae</taxon>
        <taxon>Fibroporia</taxon>
    </lineage>
</organism>
<sequence>MVPPVVAPGSRVSPSTPHQYGTRIRSNSTIKPSARLRQSPDVPPPPPRRIRPVPTPKSKAPPAVSDVMRPDWPPFPPEQVMLHSDDASSKVFLAIGRSFMSVDNCAMTIKDLAEMTMKFGLMCQNVSAAGQAITTYIRNHMQRCEVQQDHPLLLRHVLSGTSSDDDLVSALHSRTGGAHCMLNPSDTRITNFRRGTMVWYLSKAAGAPCPFARAGIRLSDYSDSGKAGAPILQGKDKKRERDRMRRAEQCGQKRKRLLRACADKGSDSDSSEDDRRPPKVKLTLRLRPPFGSPCDSSSGISTQPESVQPEIIDLSRDDGFDSDRMSSDSDSDLDSDSDSDAMSVESSDVEVDSALDYPILDAQPRGLMPFPACTSFADGQHVTVDRLSVFHSESSASPPPDSEDEDEQSHTSANSPWRSSIHSRLSSDDEDEDMDYAHDWFDLDGDAETRWESPGPRSPSAQFEDEIVVKQEPSDVGEFLDAWDDLDSKNTCLRVIDVIAQAAAGLSTEVKPKVEDSDSWTFQGLGGMSIGDALNCDIMHVKQEEIESQVSFLVDGFMTPPPECPSPTISISPVAPSLILPASYTDSMLEACRNSDFEWRDAEVLGPDSVDVNDLDEGVWQDGCSRYSNVSHEASPVTENSGVDVNNPAVPAHVPVLPPRLDLISPLAHMSRLSVTPDLPSPSLLTSLTSLSLRSPTTLQTSQAGPSSSPQTLSEDSCEHVGKADEYGVLHMCQPGAQAITAKRFEGITVYQMSLESSLVLRRYDTDFVNVSSLVIYLGVSIPDESNAVVVVRGSPSICGTWVSLMTAQEMFKDRPELTIFLSNQLSDCFPQALHGLTHSNPMLRSRDHFGPNFQSTVDANRHSLSSQRIELPPSDFGWDKEHVDADEHLISMHPVFVLASAMLPTPAMSPEEIVVAEAPLSPTEEEIFRVLCPDRDWEEPTSIFGGDSARTATINNEEKDWTSRDRPLRRSRRVADAIANRSRTRSNKRGSRSSQS</sequence>
<dbReference type="GO" id="GO:0003677">
    <property type="term" value="F:DNA binding"/>
    <property type="evidence" value="ECO:0007669"/>
    <property type="project" value="InterPro"/>
</dbReference>
<evidence type="ECO:0000256" key="1">
    <source>
        <dbReference type="SAM" id="MobiDB-lite"/>
    </source>
</evidence>
<feature type="compositionally biased region" description="Acidic residues" evidence="1">
    <location>
        <begin position="329"/>
        <end position="339"/>
    </location>
</feature>
<feature type="compositionally biased region" description="Polar residues" evidence="1">
    <location>
        <begin position="294"/>
        <end position="306"/>
    </location>
</feature>